<organism evidence="2 3">
    <name type="scientific">Trichonephila clavata</name>
    <name type="common">Joro spider</name>
    <name type="synonym">Nephila clavata</name>
    <dbReference type="NCBI Taxonomy" id="2740835"/>
    <lineage>
        <taxon>Eukaryota</taxon>
        <taxon>Metazoa</taxon>
        <taxon>Ecdysozoa</taxon>
        <taxon>Arthropoda</taxon>
        <taxon>Chelicerata</taxon>
        <taxon>Arachnida</taxon>
        <taxon>Araneae</taxon>
        <taxon>Araneomorphae</taxon>
        <taxon>Entelegynae</taxon>
        <taxon>Araneoidea</taxon>
        <taxon>Nephilidae</taxon>
        <taxon>Trichonephila</taxon>
    </lineage>
</organism>
<feature type="compositionally biased region" description="Basic and acidic residues" evidence="1">
    <location>
        <begin position="88"/>
        <end position="98"/>
    </location>
</feature>
<evidence type="ECO:0000313" key="3">
    <source>
        <dbReference type="Proteomes" id="UP000887116"/>
    </source>
</evidence>
<feature type="compositionally biased region" description="Basic residues" evidence="1">
    <location>
        <begin position="77"/>
        <end position="87"/>
    </location>
</feature>
<evidence type="ECO:0000313" key="2">
    <source>
        <dbReference type="EMBL" id="GFQ70250.1"/>
    </source>
</evidence>
<comment type="caution">
    <text evidence="2">The sequence shown here is derived from an EMBL/GenBank/DDBJ whole genome shotgun (WGS) entry which is preliminary data.</text>
</comment>
<reference evidence="2" key="1">
    <citation type="submission" date="2020-07" db="EMBL/GenBank/DDBJ databases">
        <title>Multicomponent nature underlies the extraordinary mechanical properties of spider dragline silk.</title>
        <authorList>
            <person name="Kono N."/>
            <person name="Nakamura H."/>
            <person name="Mori M."/>
            <person name="Yoshida Y."/>
            <person name="Ohtoshi R."/>
            <person name="Malay A.D."/>
            <person name="Moran D.A.P."/>
            <person name="Tomita M."/>
            <person name="Numata K."/>
            <person name="Arakawa K."/>
        </authorList>
    </citation>
    <scope>NUCLEOTIDE SEQUENCE</scope>
</reference>
<sequence>MPQIKSPAGIILENTIQPCTNAHSHTSVKYLAQKINKQRHSFSLTESFQSFEILKDFNLSCRGDDNELKILLCGRSRSTKRQRKKRDTPKPQTRELKNKRQSPFCRLEEVIY</sequence>
<gene>
    <name evidence="2" type="ORF">TNCT_69321</name>
</gene>
<name>A0A8X6KAI0_TRICU</name>
<proteinExistence type="predicted"/>
<feature type="region of interest" description="Disordered" evidence="1">
    <location>
        <begin position="77"/>
        <end position="100"/>
    </location>
</feature>
<dbReference type="EMBL" id="BMAO01020838">
    <property type="protein sequence ID" value="GFQ70250.1"/>
    <property type="molecule type" value="Genomic_DNA"/>
</dbReference>
<dbReference type="AlphaFoldDB" id="A0A8X6KAI0"/>
<dbReference type="Proteomes" id="UP000887116">
    <property type="component" value="Unassembled WGS sequence"/>
</dbReference>
<protein>
    <submittedName>
        <fullName evidence="2">Uncharacterized protein</fullName>
    </submittedName>
</protein>
<accession>A0A8X6KAI0</accession>
<keyword evidence="3" id="KW-1185">Reference proteome</keyword>
<evidence type="ECO:0000256" key="1">
    <source>
        <dbReference type="SAM" id="MobiDB-lite"/>
    </source>
</evidence>